<feature type="repeat" description="WD" evidence="3">
    <location>
        <begin position="266"/>
        <end position="308"/>
    </location>
</feature>
<evidence type="ECO:0000256" key="3">
    <source>
        <dbReference type="PROSITE-ProRule" id="PRU00221"/>
    </source>
</evidence>
<organism evidence="4 5">
    <name type="scientific">Pseudocohnilembus persalinus</name>
    <name type="common">Ciliate</name>
    <dbReference type="NCBI Taxonomy" id="266149"/>
    <lineage>
        <taxon>Eukaryota</taxon>
        <taxon>Sar</taxon>
        <taxon>Alveolata</taxon>
        <taxon>Ciliophora</taxon>
        <taxon>Intramacronucleata</taxon>
        <taxon>Oligohymenophorea</taxon>
        <taxon>Scuticociliatia</taxon>
        <taxon>Philasterida</taxon>
        <taxon>Pseudocohnilembidae</taxon>
        <taxon>Pseudocohnilembus</taxon>
    </lineage>
</organism>
<evidence type="ECO:0000313" key="4">
    <source>
        <dbReference type="EMBL" id="KRX02445.1"/>
    </source>
</evidence>
<dbReference type="InterPro" id="IPR015943">
    <property type="entry name" value="WD40/YVTN_repeat-like_dom_sf"/>
</dbReference>
<dbReference type="Pfam" id="PF00400">
    <property type="entry name" value="WD40"/>
    <property type="match status" value="1"/>
</dbReference>
<evidence type="ECO:0000313" key="5">
    <source>
        <dbReference type="Proteomes" id="UP000054937"/>
    </source>
</evidence>
<dbReference type="OrthoDB" id="47802at2759"/>
<dbReference type="PANTHER" id="PTHR19848">
    <property type="entry name" value="WD40 REPEAT PROTEIN"/>
    <property type="match status" value="1"/>
</dbReference>
<dbReference type="EMBL" id="LDAU01000155">
    <property type="protein sequence ID" value="KRX02445.1"/>
    <property type="molecule type" value="Genomic_DNA"/>
</dbReference>
<keyword evidence="2" id="KW-0677">Repeat</keyword>
<dbReference type="SMART" id="SM00320">
    <property type="entry name" value="WD40"/>
    <property type="match status" value="5"/>
</dbReference>
<evidence type="ECO:0000256" key="1">
    <source>
        <dbReference type="ARBA" id="ARBA00022574"/>
    </source>
</evidence>
<keyword evidence="1 3" id="KW-0853">WD repeat</keyword>
<dbReference type="PROSITE" id="PS50082">
    <property type="entry name" value="WD_REPEATS_2"/>
    <property type="match status" value="1"/>
</dbReference>
<reference evidence="4 5" key="1">
    <citation type="journal article" date="2015" name="Sci. Rep.">
        <title>Genome of the facultative scuticociliatosis pathogen Pseudocohnilembus persalinus provides insight into its virulence through horizontal gene transfer.</title>
        <authorList>
            <person name="Xiong J."/>
            <person name="Wang G."/>
            <person name="Cheng J."/>
            <person name="Tian M."/>
            <person name="Pan X."/>
            <person name="Warren A."/>
            <person name="Jiang C."/>
            <person name="Yuan D."/>
            <person name="Miao W."/>
        </authorList>
    </citation>
    <scope>NUCLEOTIDE SEQUENCE [LARGE SCALE GENOMIC DNA]</scope>
    <source>
        <strain evidence="4">36N120E</strain>
    </source>
</reference>
<comment type="caution">
    <text evidence="4">The sequence shown here is derived from an EMBL/GenBank/DDBJ whole genome shotgun (WGS) entry which is preliminary data.</text>
</comment>
<gene>
    <name evidence="4" type="ORF">PPERSA_10062</name>
</gene>
<dbReference type="InterPro" id="IPR001680">
    <property type="entry name" value="WD40_rpt"/>
</dbReference>
<dbReference type="InterPro" id="IPR036322">
    <property type="entry name" value="WD40_repeat_dom_sf"/>
</dbReference>
<keyword evidence="5" id="KW-1185">Reference proteome</keyword>
<dbReference type="AlphaFoldDB" id="A0A0V0QJI6"/>
<dbReference type="Proteomes" id="UP000054937">
    <property type="component" value="Unassembled WGS sequence"/>
</dbReference>
<name>A0A0V0QJI6_PSEPJ</name>
<protein>
    <submittedName>
        <fullName evidence="4">WD40-repeat-containing domain</fullName>
    </submittedName>
</protein>
<dbReference type="InterPro" id="IPR019775">
    <property type="entry name" value="WD40_repeat_CS"/>
</dbReference>
<sequence length="435" mass="51668">MFNRRSTIQKVKENEKNLWEKIEENLEYAKMSFQQQIEFKIAHIEELKYKNTENQLSHNQDLKNRYGVDEEFNDKIDQNKREQKLQNQKLFENQQLLKQQLKNHEVFTKDRRLAIQFKHPQHLLGQISIHKKQVKQIGFVEHKKDQMQLYTVDQGGNMYIHDLYDLYKNPIRKKILNNIIGINLSYDYKYLVSGGMNDMIEIFSIGLQTVTERGLVEGWVNNISISLNNKWIAYSTLESSHDKYYKNKYDICLHKVGQLHLEPVYLKHHQSQIQQLIFSKCDENRLVTSCQNNEIVIWDVENQQNIVYKELQDIHYVSLSNDGNIIFTSNYVGDITALQIDYNEIKEIQKIYVAHDKAVNIIVPYQNDGFVTAGYDKQIKIWKKNYNEYEVVQYIDYAHDQNIEILASDEEGQFLVSGDQYKHVLKVWSIEEITQ</sequence>
<accession>A0A0V0QJI6</accession>
<dbReference type="SUPFAM" id="SSF50978">
    <property type="entry name" value="WD40 repeat-like"/>
    <property type="match status" value="1"/>
</dbReference>
<dbReference type="PROSITE" id="PS00678">
    <property type="entry name" value="WD_REPEATS_1"/>
    <property type="match status" value="1"/>
</dbReference>
<dbReference type="PANTHER" id="PTHR19848:SF8">
    <property type="entry name" value="F-BOX AND WD REPEAT DOMAIN CONTAINING 7"/>
    <property type="match status" value="1"/>
</dbReference>
<evidence type="ECO:0000256" key="2">
    <source>
        <dbReference type="ARBA" id="ARBA00022737"/>
    </source>
</evidence>
<dbReference type="Gene3D" id="2.130.10.10">
    <property type="entry name" value="YVTN repeat-like/Quinoprotein amine dehydrogenase"/>
    <property type="match status" value="2"/>
</dbReference>
<dbReference type="InParanoid" id="A0A0V0QJI6"/>
<proteinExistence type="predicted"/>